<sequence length="198" mass="21647">MKQTKTFRLVMYAVLGSMAAALMFFSFPMPMFLSFLSIDASELPVLFAALLFSPIAGIVVAGIKILLYTLFMGAGDPIGMVSNFMASLLFVLPVAYVYRHFGSVKGLIAGLGLATVFMAGMMALLNYLVFLPAYTWLMDFDLGSQGLLSIALAGILPFNLFKGLFISLLFIPLFLKLFPLLQEKSYGAHLQRKTAANQ</sequence>
<evidence type="ECO:0000256" key="3">
    <source>
        <dbReference type="ARBA" id="ARBA00022448"/>
    </source>
</evidence>
<comment type="subcellular location">
    <subcellularLocation>
        <location evidence="1">Cell membrane</location>
        <topology evidence="1">Multi-pass membrane protein</topology>
    </subcellularLocation>
</comment>
<feature type="transmembrane region" description="Helical" evidence="9">
    <location>
        <begin position="107"/>
        <end position="130"/>
    </location>
</feature>
<evidence type="ECO:0000256" key="8">
    <source>
        <dbReference type="PIRNR" id="PIRNR037778"/>
    </source>
</evidence>
<keyword evidence="5 9" id="KW-0812">Transmembrane</keyword>
<feature type="transmembrane region" description="Helical" evidence="9">
    <location>
        <begin position="45"/>
        <end position="71"/>
    </location>
</feature>
<feature type="transmembrane region" description="Helical" evidence="9">
    <location>
        <begin position="150"/>
        <end position="175"/>
    </location>
</feature>
<dbReference type="OrthoDB" id="9809216at2"/>
<accession>A0A1G8M9X5</accession>
<dbReference type="AlphaFoldDB" id="A0A1G8M9X5"/>
<dbReference type="PIRSF" id="PIRSF037778">
    <property type="entry name" value="UCP037778_transp_RibU"/>
    <property type="match status" value="1"/>
</dbReference>
<dbReference type="GO" id="GO:0032217">
    <property type="term" value="F:riboflavin transmembrane transporter activity"/>
    <property type="evidence" value="ECO:0007669"/>
    <property type="project" value="UniProtKB-UniRule"/>
</dbReference>
<keyword evidence="6 9" id="KW-1133">Transmembrane helix</keyword>
<dbReference type="Pfam" id="PF12822">
    <property type="entry name" value="ECF_trnsprt"/>
    <property type="match status" value="1"/>
</dbReference>
<evidence type="ECO:0000313" key="11">
    <source>
        <dbReference type="Proteomes" id="UP000198853"/>
    </source>
</evidence>
<evidence type="ECO:0000256" key="7">
    <source>
        <dbReference type="ARBA" id="ARBA00023136"/>
    </source>
</evidence>
<comment type="similarity">
    <text evidence="2 8">Belongs to the prokaryotic riboflavin transporter (P-RFT) (TC 2.A.87) family.</text>
</comment>
<dbReference type="EMBL" id="FNEN01000004">
    <property type="protein sequence ID" value="SDI64731.1"/>
    <property type="molecule type" value="Genomic_DNA"/>
</dbReference>
<keyword evidence="4 8" id="KW-1003">Cell membrane</keyword>
<evidence type="ECO:0000256" key="9">
    <source>
        <dbReference type="SAM" id="Phobius"/>
    </source>
</evidence>
<comment type="function">
    <text evidence="8">Probably a riboflavin-binding protein that interacts with the energy-coupling factor (ECF) ABC-transporter complex.</text>
</comment>
<dbReference type="RefSeq" id="WP_090397159.1">
    <property type="nucleotide sequence ID" value="NZ_FNEN01000004.1"/>
</dbReference>
<gene>
    <name evidence="10" type="ORF">SAMN04488123_10453</name>
</gene>
<feature type="transmembrane region" description="Helical" evidence="9">
    <location>
        <begin position="12"/>
        <end position="33"/>
    </location>
</feature>
<name>A0A1G8M9X5_9BACI</name>
<dbReference type="PANTHER" id="PTHR38438:SF1">
    <property type="entry name" value="RIBOFLAVIN TRANSPORTER RIBU"/>
    <property type="match status" value="1"/>
</dbReference>
<evidence type="ECO:0000256" key="4">
    <source>
        <dbReference type="ARBA" id="ARBA00022475"/>
    </source>
</evidence>
<dbReference type="GO" id="GO:0005886">
    <property type="term" value="C:plasma membrane"/>
    <property type="evidence" value="ECO:0007669"/>
    <property type="project" value="UniProtKB-SubCell"/>
</dbReference>
<dbReference type="InterPro" id="IPR024529">
    <property type="entry name" value="ECF_trnsprt_substrate-spec"/>
</dbReference>
<keyword evidence="7 8" id="KW-0472">Membrane</keyword>
<evidence type="ECO:0000256" key="1">
    <source>
        <dbReference type="ARBA" id="ARBA00004651"/>
    </source>
</evidence>
<dbReference type="Proteomes" id="UP000198853">
    <property type="component" value="Unassembled WGS sequence"/>
</dbReference>
<evidence type="ECO:0000256" key="5">
    <source>
        <dbReference type="ARBA" id="ARBA00022692"/>
    </source>
</evidence>
<organism evidence="10 11">
    <name type="scientific">Natribacillus halophilus</name>
    <dbReference type="NCBI Taxonomy" id="549003"/>
    <lineage>
        <taxon>Bacteria</taxon>
        <taxon>Bacillati</taxon>
        <taxon>Bacillota</taxon>
        <taxon>Bacilli</taxon>
        <taxon>Bacillales</taxon>
        <taxon>Bacillaceae</taxon>
        <taxon>Natribacillus</taxon>
    </lineage>
</organism>
<keyword evidence="11" id="KW-1185">Reference proteome</keyword>
<evidence type="ECO:0000313" key="10">
    <source>
        <dbReference type="EMBL" id="SDI64731.1"/>
    </source>
</evidence>
<evidence type="ECO:0000256" key="6">
    <source>
        <dbReference type="ARBA" id="ARBA00022989"/>
    </source>
</evidence>
<evidence type="ECO:0000256" key="2">
    <source>
        <dbReference type="ARBA" id="ARBA00005540"/>
    </source>
</evidence>
<protein>
    <recommendedName>
        <fullName evidence="8">Riboflavin transporter</fullName>
    </recommendedName>
</protein>
<reference evidence="10 11" key="1">
    <citation type="submission" date="2016-10" db="EMBL/GenBank/DDBJ databases">
        <authorList>
            <person name="de Groot N.N."/>
        </authorList>
    </citation>
    <scope>NUCLEOTIDE SEQUENCE [LARGE SCALE GENOMIC DNA]</scope>
    <source>
        <strain evidence="10 11">DSM 21771</strain>
    </source>
</reference>
<feature type="transmembrane region" description="Helical" evidence="9">
    <location>
        <begin position="77"/>
        <end position="98"/>
    </location>
</feature>
<dbReference type="Gene3D" id="1.10.1760.20">
    <property type="match status" value="1"/>
</dbReference>
<proteinExistence type="inferred from homology"/>
<dbReference type="PANTHER" id="PTHR38438">
    <property type="entry name" value="RIBOFLAVIN TRANSPORTER RIBU"/>
    <property type="match status" value="1"/>
</dbReference>
<dbReference type="InterPro" id="IPR025720">
    <property type="entry name" value="RibU"/>
</dbReference>
<keyword evidence="3 8" id="KW-0813">Transport</keyword>